<protein>
    <submittedName>
        <fullName evidence="2">Uncharacterized protein</fullName>
    </submittedName>
</protein>
<keyword evidence="1" id="KW-0732">Signal</keyword>
<dbReference type="AlphaFoldDB" id="A0A0B7NAW8"/>
<gene>
    <name evidence="2" type="primary">PARPA_06102.1 scaffold 21287</name>
</gene>
<sequence>MKFLFLSVLYLVVALFVHTSALPAISKSDKNHSDKPMLNTQSLTERAVRYPVKTNDFLVAQVMANLKANLHSNIFASISANFYEKAAASLKIHANILGGLVKVEDVHVKAIESAAVNNFRTTFDAKLNAKIQAHIYDRLEVSLRKSCGVYRVLDELKLLEIIADLESVAKALIIVELPKIGAELNTKIREELEIAIKGVEVNIPLILQIAIDVGINEKATLEACIDAALKVCTKLDARASARAILEAL</sequence>
<evidence type="ECO:0000313" key="2">
    <source>
        <dbReference type="EMBL" id="CEP12169.1"/>
    </source>
</evidence>
<keyword evidence="3" id="KW-1185">Reference proteome</keyword>
<dbReference type="EMBL" id="LN727569">
    <property type="protein sequence ID" value="CEP12169.1"/>
    <property type="molecule type" value="Genomic_DNA"/>
</dbReference>
<dbReference type="Proteomes" id="UP000054107">
    <property type="component" value="Unassembled WGS sequence"/>
</dbReference>
<organism evidence="2 3">
    <name type="scientific">Parasitella parasitica</name>
    <dbReference type="NCBI Taxonomy" id="35722"/>
    <lineage>
        <taxon>Eukaryota</taxon>
        <taxon>Fungi</taxon>
        <taxon>Fungi incertae sedis</taxon>
        <taxon>Mucoromycota</taxon>
        <taxon>Mucoromycotina</taxon>
        <taxon>Mucoromycetes</taxon>
        <taxon>Mucorales</taxon>
        <taxon>Mucorineae</taxon>
        <taxon>Mucoraceae</taxon>
        <taxon>Parasitella</taxon>
    </lineage>
</organism>
<reference evidence="2 3" key="1">
    <citation type="submission" date="2014-09" db="EMBL/GenBank/DDBJ databases">
        <authorList>
            <person name="Ellenberger Sabrina"/>
        </authorList>
    </citation>
    <scope>NUCLEOTIDE SEQUENCE [LARGE SCALE GENOMIC DNA]</scope>
    <source>
        <strain evidence="2 3">CBS 412.66</strain>
    </source>
</reference>
<evidence type="ECO:0000256" key="1">
    <source>
        <dbReference type="SAM" id="SignalP"/>
    </source>
</evidence>
<dbReference type="STRING" id="35722.A0A0B7NAW8"/>
<proteinExistence type="predicted"/>
<evidence type="ECO:0000313" key="3">
    <source>
        <dbReference type="Proteomes" id="UP000054107"/>
    </source>
</evidence>
<name>A0A0B7NAW8_9FUNG</name>
<accession>A0A0B7NAW8</accession>
<feature type="chain" id="PRO_5002135270" evidence="1">
    <location>
        <begin position="22"/>
        <end position="248"/>
    </location>
</feature>
<feature type="signal peptide" evidence="1">
    <location>
        <begin position="1"/>
        <end position="21"/>
    </location>
</feature>
<dbReference type="OrthoDB" id="2360307at2759"/>